<comment type="subunit">
    <text evidence="11">The system is composed of three essential subunits: KdpA, KdpB and KdpC.</text>
</comment>
<sequence length="186" mass="20480">MLKIMRLALLMIVVCGIAYPLLMTGLAQIMFPDQANGSLIKTKDGRAAGSELIGQNFQSPKYFHGRISSINYDASASGSNNYGPTNKEMLKRTQESIKMLKKENPGLKTKNIPVDLITNSASGLDPDISVQAAKFQVPRVSQETGIDKSTLMTFIHETTKGRSLGLFGEPRVNVLELNMKLQNYEK</sequence>
<dbReference type="PANTHER" id="PTHR30042:SF2">
    <property type="entry name" value="POTASSIUM-TRANSPORTING ATPASE KDPC SUBUNIT"/>
    <property type="match status" value="1"/>
</dbReference>
<comment type="caution">
    <text evidence="12">The sequence shown here is derived from an EMBL/GenBank/DDBJ whole genome shotgun (WGS) entry which is preliminary data.</text>
</comment>
<evidence type="ECO:0000256" key="10">
    <source>
        <dbReference type="ARBA" id="ARBA00023136"/>
    </source>
</evidence>
<dbReference type="PIRSF" id="PIRSF001296">
    <property type="entry name" value="K_ATPase_KdpC"/>
    <property type="match status" value="1"/>
</dbReference>
<comment type="similarity">
    <text evidence="11">Belongs to the KdpC family.</text>
</comment>
<keyword evidence="7 11" id="KW-0630">Potassium</keyword>
<keyword evidence="4 11" id="KW-0812">Transmembrane</keyword>
<evidence type="ECO:0000256" key="11">
    <source>
        <dbReference type="HAMAP-Rule" id="MF_00276"/>
    </source>
</evidence>
<keyword evidence="8 11" id="KW-1133">Transmembrane helix</keyword>
<name>A0ABS2Q135_9BACL</name>
<dbReference type="Pfam" id="PF02669">
    <property type="entry name" value="KdpC"/>
    <property type="match status" value="1"/>
</dbReference>
<evidence type="ECO:0000256" key="8">
    <source>
        <dbReference type="ARBA" id="ARBA00022989"/>
    </source>
</evidence>
<keyword evidence="10 11" id="KW-0472">Membrane</keyword>
<evidence type="ECO:0000256" key="7">
    <source>
        <dbReference type="ARBA" id="ARBA00022958"/>
    </source>
</evidence>
<keyword evidence="1 11" id="KW-0813">Transport</keyword>
<dbReference type="PANTHER" id="PTHR30042">
    <property type="entry name" value="POTASSIUM-TRANSPORTING ATPASE C CHAIN"/>
    <property type="match status" value="1"/>
</dbReference>
<evidence type="ECO:0000256" key="3">
    <source>
        <dbReference type="ARBA" id="ARBA00022538"/>
    </source>
</evidence>
<dbReference type="RefSeq" id="WP_338056081.1">
    <property type="nucleotide sequence ID" value="NZ_JAFBER010000014.1"/>
</dbReference>
<protein>
    <recommendedName>
        <fullName evidence="11">Potassium-transporting ATPase KdpC subunit</fullName>
    </recommendedName>
    <alternativeName>
        <fullName evidence="11">ATP phosphohydrolase [potassium-transporting] C chain</fullName>
    </alternativeName>
    <alternativeName>
        <fullName evidence="11">Potassium-binding and translocating subunit C</fullName>
    </alternativeName>
    <alternativeName>
        <fullName evidence="11">Potassium-translocating ATPase C chain</fullName>
    </alternativeName>
</protein>
<keyword evidence="13" id="KW-1185">Reference proteome</keyword>
<evidence type="ECO:0000256" key="5">
    <source>
        <dbReference type="ARBA" id="ARBA00022741"/>
    </source>
</evidence>
<organism evidence="12 13">
    <name type="scientific">Scopulibacillus daqui</name>
    <dbReference type="NCBI Taxonomy" id="1469162"/>
    <lineage>
        <taxon>Bacteria</taxon>
        <taxon>Bacillati</taxon>
        <taxon>Bacillota</taxon>
        <taxon>Bacilli</taxon>
        <taxon>Bacillales</taxon>
        <taxon>Sporolactobacillaceae</taxon>
        <taxon>Scopulibacillus</taxon>
    </lineage>
</organism>
<reference evidence="12 13" key="1">
    <citation type="submission" date="2021-01" db="EMBL/GenBank/DDBJ databases">
        <title>Genomic Encyclopedia of Type Strains, Phase IV (KMG-IV): sequencing the most valuable type-strain genomes for metagenomic binning, comparative biology and taxonomic classification.</title>
        <authorList>
            <person name="Goeker M."/>
        </authorList>
    </citation>
    <scope>NUCLEOTIDE SEQUENCE [LARGE SCALE GENOMIC DNA]</scope>
    <source>
        <strain evidence="12 13">DSM 28236</strain>
    </source>
</reference>
<keyword evidence="5 11" id="KW-0547">Nucleotide-binding</keyword>
<evidence type="ECO:0000256" key="1">
    <source>
        <dbReference type="ARBA" id="ARBA00022448"/>
    </source>
</evidence>
<dbReference type="InterPro" id="IPR003820">
    <property type="entry name" value="KdpC"/>
</dbReference>
<evidence type="ECO:0000256" key="9">
    <source>
        <dbReference type="ARBA" id="ARBA00023065"/>
    </source>
</evidence>
<comment type="function">
    <text evidence="11">Part of the high-affinity ATP-driven potassium transport (or Kdp) system, which catalyzes the hydrolysis of ATP coupled with the electrogenic transport of potassium into the cytoplasm. This subunit acts as a catalytic chaperone that increases the ATP-binding affinity of the ATP-hydrolyzing subunit KdpB by the formation of a transient KdpB/KdpC/ATP ternary complex.</text>
</comment>
<evidence type="ECO:0000256" key="2">
    <source>
        <dbReference type="ARBA" id="ARBA00022475"/>
    </source>
</evidence>
<evidence type="ECO:0000256" key="6">
    <source>
        <dbReference type="ARBA" id="ARBA00022840"/>
    </source>
</evidence>
<dbReference type="HAMAP" id="MF_00276">
    <property type="entry name" value="KdpC"/>
    <property type="match status" value="1"/>
</dbReference>
<dbReference type="NCBIfam" id="TIGR00681">
    <property type="entry name" value="kdpC"/>
    <property type="match status" value="1"/>
</dbReference>
<dbReference type="EMBL" id="JAFBER010000014">
    <property type="protein sequence ID" value="MBM7646021.1"/>
    <property type="molecule type" value="Genomic_DNA"/>
</dbReference>
<evidence type="ECO:0000313" key="12">
    <source>
        <dbReference type="EMBL" id="MBM7646021.1"/>
    </source>
</evidence>
<keyword evidence="3 11" id="KW-0633">Potassium transport</keyword>
<comment type="subcellular location">
    <subcellularLocation>
        <location evidence="11">Cell membrane</location>
        <topology evidence="11">Single-pass membrane protein</topology>
    </subcellularLocation>
</comment>
<keyword evidence="9 11" id="KW-0406">Ion transport</keyword>
<dbReference type="Proteomes" id="UP000808914">
    <property type="component" value="Unassembled WGS sequence"/>
</dbReference>
<keyword evidence="2 11" id="KW-1003">Cell membrane</keyword>
<accession>A0ABS2Q135</accession>
<dbReference type="NCBIfam" id="NF001454">
    <property type="entry name" value="PRK00315.1"/>
    <property type="match status" value="1"/>
</dbReference>
<keyword evidence="6 11" id="KW-0067">ATP-binding</keyword>
<evidence type="ECO:0000313" key="13">
    <source>
        <dbReference type="Proteomes" id="UP000808914"/>
    </source>
</evidence>
<gene>
    <name evidence="11" type="primary">kdpC</name>
    <name evidence="12" type="ORF">JOD45_002246</name>
</gene>
<evidence type="ECO:0000256" key="4">
    <source>
        <dbReference type="ARBA" id="ARBA00022692"/>
    </source>
</evidence>
<proteinExistence type="inferred from homology"/>